<evidence type="ECO:0000313" key="14">
    <source>
        <dbReference type="EMBL" id="GIQ67514.1"/>
    </source>
</evidence>
<dbReference type="EMBL" id="BOVK01000005">
    <property type="protein sequence ID" value="GIQ67514.1"/>
    <property type="molecule type" value="Genomic_DNA"/>
</dbReference>
<comment type="cofactor">
    <cofactor evidence="13">
        <name>Mg(2+)</name>
        <dbReference type="ChEBI" id="CHEBI:18420"/>
    </cofactor>
</comment>
<dbReference type="EC" id="4.1.3.17" evidence="5"/>
<comment type="catalytic activity">
    <reaction evidence="1">
        <text>4-hydroxy-4-methyl-2-oxoglutarate = 2 pyruvate</text>
        <dbReference type="Rhea" id="RHEA:22748"/>
        <dbReference type="ChEBI" id="CHEBI:15361"/>
        <dbReference type="ChEBI" id="CHEBI:58276"/>
        <dbReference type="EC" id="4.1.3.17"/>
    </reaction>
</comment>
<evidence type="ECO:0000256" key="4">
    <source>
        <dbReference type="ARBA" id="ARBA00011233"/>
    </source>
</evidence>
<evidence type="ECO:0000256" key="2">
    <source>
        <dbReference type="ARBA" id="ARBA00001968"/>
    </source>
</evidence>
<evidence type="ECO:0000256" key="7">
    <source>
        <dbReference type="ARBA" id="ARBA00016549"/>
    </source>
</evidence>
<keyword evidence="13" id="KW-0460">Magnesium</keyword>
<dbReference type="InterPro" id="IPR005493">
    <property type="entry name" value="RraA/RraA-like"/>
</dbReference>
<name>A0A8J4GYK9_9BACL</name>
<feature type="binding site" evidence="13">
    <location>
        <position position="133"/>
    </location>
    <ligand>
        <name>substrate</name>
    </ligand>
</feature>
<organism evidence="14 15">
    <name type="scientific">Xylanibacillus composti</name>
    <dbReference type="NCBI Taxonomy" id="1572762"/>
    <lineage>
        <taxon>Bacteria</taxon>
        <taxon>Bacillati</taxon>
        <taxon>Bacillota</taxon>
        <taxon>Bacilli</taxon>
        <taxon>Bacillales</taxon>
        <taxon>Paenibacillaceae</taxon>
        <taxon>Xylanibacillus</taxon>
    </lineage>
</organism>
<evidence type="ECO:0000256" key="1">
    <source>
        <dbReference type="ARBA" id="ARBA00001342"/>
    </source>
</evidence>
<comment type="cofactor">
    <cofactor evidence="2">
        <name>a divalent metal cation</name>
        <dbReference type="ChEBI" id="CHEBI:60240"/>
    </cofactor>
</comment>
<comment type="function">
    <text evidence="8">Catalyzes the aldol cleavage of 4-hydroxy-4-methyl-2-oxoglutarate (HMG) into 2 molecules of pyruvate. Also contains a secondary oxaloacetate (OAA) decarboxylase activity due to the common pyruvate enolate transition state formed following C-C bond cleavage in the retro-aldol and decarboxylation reactions.</text>
</comment>
<gene>
    <name evidence="14" type="ORF">XYCOK13_03380</name>
</gene>
<comment type="similarity">
    <text evidence="3">Belongs to the class II aldolase/RraA-like family.</text>
</comment>
<dbReference type="SUPFAM" id="SSF89562">
    <property type="entry name" value="RraA-like"/>
    <property type="match status" value="1"/>
</dbReference>
<sequence length="230" mass="26233">MTTINKKEIMDIYKQLRVADVRDGMDWMMMHNYGSVSPDIVPLFRTRFCGFARTVRYVPTNRPIPKMTPDEYTEFVGHWYNSIATYGWQNDIEEDDVIMMDASNTNVGIIGSHNSLDWKSRGARGIVTNGGCRDTDEVILTEVPVYSRYRSQTMVQGRIEFQAANIPVDIGGVLVRPGDVVVADYDGVIVVPIEKAMDVAKYAMKELQQDKINRREVYEKMGMELDDTVQ</sequence>
<dbReference type="Pfam" id="PF03737">
    <property type="entry name" value="RraA-like"/>
    <property type="match status" value="1"/>
</dbReference>
<evidence type="ECO:0000256" key="6">
    <source>
        <dbReference type="ARBA" id="ARBA00012947"/>
    </source>
</evidence>
<dbReference type="PANTHER" id="PTHR33254:SF4">
    <property type="entry name" value="4-HYDROXY-4-METHYL-2-OXOGLUTARATE ALDOLASE 3-RELATED"/>
    <property type="match status" value="1"/>
</dbReference>
<dbReference type="CDD" id="cd16841">
    <property type="entry name" value="RraA_family"/>
    <property type="match status" value="1"/>
</dbReference>
<reference evidence="14" key="1">
    <citation type="submission" date="2021-04" db="EMBL/GenBank/DDBJ databases">
        <title>Draft genome sequence of Xylanibacillus composti strain K13.</title>
        <authorList>
            <person name="Uke A."/>
            <person name="Chhe C."/>
            <person name="Baramee S."/>
            <person name="Kosugi A."/>
        </authorList>
    </citation>
    <scope>NUCLEOTIDE SEQUENCE</scope>
    <source>
        <strain evidence="14">K13</strain>
    </source>
</reference>
<dbReference type="PANTHER" id="PTHR33254">
    <property type="entry name" value="4-HYDROXY-4-METHYL-2-OXOGLUTARATE ALDOLASE 3-RELATED"/>
    <property type="match status" value="1"/>
</dbReference>
<dbReference type="EC" id="4.1.1.112" evidence="6"/>
<evidence type="ECO:0000256" key="10">
    <source>
        <dbReference type="ARBA" id="ARBA00030169"/>
    </source>
</evidence>
<evidence type="ECO:0000256" key="5">
    <source>
        <dbReference type="ARBA" id="ARBA00012213"/>
    </source>
</evidence>
<comment type="catalytic activity">
    <reaction evidence="12">
        <text>oxaloacetate + H(+) = pyruvate + CO2</text>
        <dbReference type="Rhea" id="RHEA:15641"/>
        <dbReference type="ChEBI" id="CHEBI:15361"/>
        <dbReference type="ChEBI" id="CHEBI:15378"/>
        <dbReference type="ChEBI" id="CHEBI:16452"/>
        <dbReference type="ChEBI" id="CHEBI:16526"/>
        <dbReference type="EC" id="4.1.1.112"/>
    </reaction>
</comment>
<dbReference type="GO" id="GO:0047443">
    <property type="term" value="F:4-hydroxy-4-methyl-2-oxoglutarate aldolase activity"/>
    <property type="evidence" value="ECO:0007669"/>
    <property type="project" value="UniProtKB-EC"/>
</dbReference>
<dbReference type="RefSeq" id="WP_213410111.1">
    <property type="nucleotide sequence ID" value="NZ_BOVK01000005.1"/>
</dbReference>
<evidence type="ECO:0000256" key="13">
    <source>
        <dbReference type="PIRSR" id="PIRSR605493-1"/>
    </source>
</evidence>
<evidence type="ECO:0000256" key="9">
    <source>
        <dbReference type="ARBA" id="ARBA00029596"/>
    </source>
</evidence>
<dbReference type="InterPro" id="IPR036704">
    <property type="entry name" value="RraA/RraA-like_sf"/>
</dbReference>
<keyword evidence="13" id="KW-0479">Metal-binding</keyword>
<evidence type="ECO:0000256" key="3">
    <source>
        <dbReference type="ARBA" id="ARBA00008621"/>
    </source>
</evidence>
<dbReference type="Proteomes" id="UP000677918">
    <property type="component" value="Unassembled WGS sequence"/>
</dbReference>
<dbReference type="GO" id="GO:0008948">
    <property type="term" value="F:oxaloacetate decarboxylase activity"/>
    <property type="evidence" value="ECO:0007669"/>
    <property type="project" value="UniProtKB-EC"/>
</dbReference>
<evidence type="ECO:0000313" key="15">
    <source>
        <dbReference type="Proteomes" id="UP000677918"/>
    </source>
</evidence>
<protein>
    <recommendedName>
        <fullName evidence="7">Putative 4-hydroxy-4-methyl-2-oxoglutarate aldolase</fullName>
        <ecNumber evidence="6">4.1.1.112</ecNumber>
        <ecNumber evidence="5">4.1.3.17</ecNumber>
    </recommendedName>
    <alternativeName>
        <fullName evidence="11">Oxaloacetate decarboxylase</fullName>
    </alternativeName>
    <alternativeName>
        <fullName evidence="9">Regulator of ribonuclease activity homolog</fullName>
    </alternativeName>
    <alternativeName>
        <fullName evidence="10">RraA-like protein</fullName>
    </alternativeName>
</protein>
<dbReference type="GO" id="GO:0046872">
    <property type="term" value="F:metal ion binding"/>
    <property type="evidence" value="ECO:0007669"/>
    <property type="project" value="UniProtKB-KW"/>
</dbReference>
<feature type="binding site" evidence="13">
    <location>
        <position position="134"/>
    </location>
    <ligand>
        <name>Mg(2+)</name>
        <dbReference type="ChEBI" id="CHEBI:18420"/>
    </ligand>
</feature>
<evidence type="ECO:0000256" key="12">
    <source>
        <dbReference type="ARBA" id="ARBA00047973"/>
    </source>
</evidence>
<comment type="subunit">
    <text evidence="4">Homotrimer.</text>
</comment>
<dbReference type="AlphaFoldDB" id="A0A8J4GYK9"/>
<comment type="caution">
    <text evidence="14">The sequence shown here is derived from an EMBL/GenBank/DDBJ whole genome shotgun (WGS) entry which is preliminary data.</text>
</comment>
<dbReference type="Gene3D" id="3.50.30.40">
    <property type="entry name" value="Ribonuclease E inhibitor RraA/RraA-like"/>
    <property type="match status" value="1"/>
</dbReference>
<keyword evidence="15" id="KW-1185">Reference proteome</keyword>
<accession>A0A8J4GYK9</accession>
<evidence type="ECO:0000256" key="8">
    <source>
        <dbReference type="ARBA" id="ARBA00025046"/>
    </source>
</evidence>
<proteinExistence type="inferred from homology"/>
<evidence type="ECO:0000256" key="11">
    <source>
        <dbReference type="ARBA" id="ARBA00032305"/>
    </source>
</evidence>